<protein>
    <submittedName>
        <fullName evidence="2">Uncharacterized protein</fullName>
    </submittedName>
</protein>
<dbReference type="AlphaFoldDB" id="A0A0A8Z5R5"/>
<evidence type="ECO:0000256" key="1">
    <source>
        <dbReference type="SAM" id="MobiDB-lite"/>
    </source>
</evidence>
<proteinExistence type="predicted"/>
<reference evidence="2" key="1">
    <citation type="submission" date="2014-09" db="EMBL/GenBank/DDBJ databases">
        <authorList>
            <person name="Magalhaes I.L.F."/>
            <person name="Oliveira U."/>
            <person name="Santos F.R."/>
            <person name="Vidigal T.H.D.A."/>
            <person name="Brescovit A.D."/>
            <person name="Santos A.J."/>
        </authorList>
    </citation>
    <scope>NUCLEOTIDE SEQUENCE</scope>
    <source>
        <tissue evidence="2">Shoot tissue taken approximately 20 cm above the soil surface</tissue>
    </source>
</reference>
<feature type="compositionally biased region" description="Low complexity" evidence="1">
    <location>
        <begin position="1"/>
        <end position="16"/>
    </location>
</feature>
<sequence length="37" mass="3819">MAASTGGSPPSTASSRRWPRSCSSTASYLAAERMTKA</sequence>
<organism evidence="2">
    <name type="scientific">Arundo donax</name>
    <name type="common">Giant reed</name>
    <name type="synonym">Donax arundinaceus</name>
    <dbReference type="NCBI Taxonomy" id="35708"/>
    <lineage>
        <taxon>Eukaryota</taxon>
        <taxon>Viridiplantae</taxon>
        <taxon>Streptophyta</taxon>
        <taxon>Embryophyta</taxon>
        <taxon>Tracheophyta</taxon>
        <taxon>Spermatophyta</taxon>
        <taxon>Magnoliopsida</taxon>
        <taxon>Liliopsida</taxon>
        <taxon>Poales</taxon>
        <taxon>Poaceae</taxon>
        <taxon>PACMAD clade</taxon>
        <taxon>Arundinoideae</taxon>
        <taxon>Arundineae</taxon>
        <taxon>Arundo</taxon>
    </lineage>
</organism>
<feature type="region of interest" description="Disordered" evidence="1">
    <location>
        <begin position="1"/>
        <end position="37"/>
    </location>
</feature>
<name>A0A0A8Z5R5_ARUDO</name>
<reference evidence="2" key="2">
    <citation type="journal article" date="2015" name="Data Brief">
        <title>Shoot transcriptome of the giant reed, Arundo donax.</title>
        <authorList>
            <person name="Barrero R.A."/>
            <person name="Guerrero F.D."/>
            <person name="Moolhuijzen P."/>
            <person name="Goolsby J.A."/>
            <person name="Tidwell J."/>
            <person name="Bellgard S.E."/>
            <person name="Bellgard M.I."/>
        </authorList>
    </citation>
    <scope>NUCLEOTIDE SEQUENCE</scope>
    <source>
        <tissue evidence="2">Shoot tissue taken approximately 20 cm above the soil surface</tissue>
    </source>
</reference>
<accession>A0A0A8Z5R5</accession>
<evidence type="ECO:0000313" key="2">
    <source>
        <dbReference type="EMBL" id="JAD34111.1"/>
    </source>
</evidence>
<dbReference type="EMBL" id="GBRH01263784">
    <property type="protein sequence ID" value="JAD34111.1"/>
    <property type="molecule type" value="Transcribed_RNA"/>
</dbReference>